<dbReference type="Proteomes" id="UP001348098">
    <property type="component" value="Unassembled WGS sequence"/>
</dbReference>
<evidence type="ECO:0000313" key="12">
    <source>
        <dbReference type="EMBL" id="MEB3510665.1"/>
    </source>
</evidence>
<dbReference type="EMBL" id="JAYKYQ010000004">
    <property type="protein sequence ID" value="MEB3510665.1"/>
    <property type="molecule type" value="Genomic_DNA"/>
</dbReference>
<evidence type="ECO:0000256" key="5">
    <source>
        <dbReference type="ARBA" id="ARBA00022741"/>
    </source>
</evidence>
<sequence>MGSTGVSEAPPGTPRAGRVRASVRRVGQRCSEFARDPVAAFRRSVEELPYDYPPSVIVSVDIAVFAVAVAAAVQRHSYFPTLLPIVAVLLTCAFGPLHALLGVLPRPLLLGVLAMAAEALFLAQPVEADFAPFVLVAAAGEIAAIAPKRVSIPVTIAMMLQLAAFAVIGHVPEGLPTYLVGIAFGWMAGLMLQYQRRFLYQERGYQDIRAAQAADEERHRIAREVHDVIAHSLSVTLLHLTAARHALEADRDVDEAVEALTDAERLGRQAMADIRRTVGLLDARPWKQVPEPGVEDIEDLVGDFVRAGLDVRYDRAGDIGAVSPAVGLALYRIGQESLANVVKHAHGASATIRLAVDTTMVTLTVDNTVPAGLPAQRGAGMGLSGMRQRAELLGGRMTAGPSGRDWSVRAAIPLAPGRGGFSCSVLPGAAPAGREGS</sequence>
<organism evidence="12 13">
    <name type="scientific">Nocardia implantans</name>
    <dbReference type="NCBI Taxonomy" id="3108168"/>
    <lineage>
        <taxon>Bacteria</taxon>
        <taxon>Bacillati</taxon>
        <taxon>Actinomycetota</taxon>
        <taxon>Actinomycetes</taxon>
        <taxon>Mycobacteriales</taxon>
        <taxon>Nocardiaceae</taxon>
        <taxon>Nocardia</taxon>
    </lineage>
</organism>
<feature type="transmembrane region" description="Helical" evidence="10">
    <location>
        <begin position="79"/>
        <end position="101"/>
    </location>
</feature>
<proteinExistence type="predicted"/>
<comment type="caution">
    <text evidence="12">The sequence shown here is derived from an EMBL/GenBank/DDBJ whole genome shotgun (WGS) entry which is preliminary data.</text>
</comment>
<dbReference type="PANTHER" id="PTHR24421:SF10">
    <property type="entry name" value="NITRATE_NITRITE SENSOR PROTEIN NARQ"/>
    <property type="match status" value="1"/>
</dbReference>
<dbReference type="GO" id="GO:0016301">
    <property type="term" value="F:kinase activity"/>
    <property type="evidence" value="ECO:0007669"/>
    <property type="project" value="UniProtKB-KW"/>
</dbReference>
<keyword evidence="6 12" id="KW-0418">Kinase</keyword>
<protein>
    <recommendedName>
        <fullName evidence="2">histidine kinase</fullName>
        <ecNumber evidence="2">2.7.13.3</ecNumber>
    </recommendedName>
</protein>
<keyword evidence="10" id="KW-0472">Membrane</keyword>
<dbReference type="CDD" id="cd16917">
    <property type="entry name" value="HATPase_UhpB-NarQ-NarX-like"/>
    <property type="match status" value="1"/>
</dbReference>
<feature type="transmembrane region" description="Helical" evidence="10">
    <location>
        <begin position="154"/>
        <end position="171"/>
    </location>
</feature>
<dbReference type="EC" id="2.7.13.3" evidence="2"/>
<dbReference type="Gene3D" id="3.30.565.10">
    <property type="entry name" value="Histidine kinase-like ATPase, C-terminal domain"/>
    <property type="match status" value="1"/>
</dbReference>
<dbReference type="RefSeq" id="WP_195078621.1">
    <property type="nucleotide sequence ID" value="NZ_JAYESH010000005.1"/>
</dbReference>
<evidence type="ECO:0000256" key="1">
    <source>
        <dbReference type="ARBA" id="ARBA00000085"/>
    </source>
</evidence>
<dbReference type="SMART" id="SM00387">
    <property type="entry name" value="HATPase_c"/>
    <property type="match status" value="1"/>
</dbReference>
<comment type="catalytic activity">
    <reaction evidence="1">
        <text>ATP + protein L-histidine = ADP + protein N-phospho-L-histidine.</text>
        <dbReference type="EC" id="2.7.13.3"/>
    </reaction>
</comment>
<dbReference type="Pfam" id="PF07730">
    <property type="entry name" value="HisKA_3"/>
    <property type="match status" value="1"/>
</dbReference>
<dbReference type="Pfam" id="PF02518">
    <property type="entry name" value="HATPase_c"/>
    <property type="match status" value="1"/>
</dbReference>
<dbReference type="InterPro" id="IPR011712">
    <property type="entry name" value="Sig_transdc_His_kin_sub3_dim/P"/>
</dbReference>
<evidence type="ECO:0000256" key="6">
    <source>
        <dbReference type="ARBA" id="ARBA00022777"/>
    </source>
</evidence>
<evidence type="ECO:0000256" key="9">
    <source>
        <dbReference type="SAM" id="MobiDB-lite"/>
    </source>
</evidence>
<keyword evidence="13" id="KW-1185">Reference proteome</keyword>
<dbReference type="PANTHER" id="PTHR24421">
    <property type="entry name" value="NITRATE/NITRITE SENSOR PROTEIN NARX-RELATED"/>
    <property type="match status" value="1"/>
</dbReference>
<accession>A0ABU6AT63</accession>
<keyword evidence="7" id="KW-0067">ATP-binding</keyword>
<keyword evidence="5" id="KW-0547">Nucleotide-binding</keyword>
<evidence type="ECO:0000256" key="7">
    <source>
        <dbReference type="ARBA" id="ARBA00022840"/>
    </source>
</evidence>
<feature type="domain" description="Histidine kinase/HSP90-like ATPase" evidence="11">
    <location>
        <begin position="325"/>
        <end position="416"/>
    </location>
</feature>
<keyword evidence="4" id="KW-0808">Transferase</keyword>
<keyword evidence="3" id="KW-0597">Phosphoprotein</keyword>
<name>A0ABU6AT63_9NOCA</name>
<evidence type="ECO:0000256" key="10">
    <source>
        <dbReference type="SAM" id="Phobius"/>
    </source>
</evidence>
<keyword evidence="10" id="KW-1133">Transmembrane helix</keyword>
<feature type="transmembrane region" description="Helical" evidence="10">
    <location>
        <begin position="52"/>
        <end position="73"/>
    </location>
</feature>
<keyword evidence="10" id="KW-0812">Transmembrane</keyword>
<keyword evidence="8" id="KW-0902">Two-component regulatory system</keyword>
<feature type="region of interest" description="Disordered" evidence="9">
    <location>
        <begin position="1"/>
        <end position="20"/>
    </location>
</feature>
<feature type="transmembrane region" description="Helical" evidence="10">
    <location>
        <begin position="177"/>
        <end position="194"/>
    </location>
</feature>
<reference evidence="12 13" key="1">
    <citation type="submission" date="2023-12" db="EMBL/GenBank/DDBJ databases">
        <title>novel species in genus Nocarida.</title>
        <authorList>
            <person name="Li Z."/>
        </authorList>
    </citation>
    <scope>NUCLEOTIDE SEQUENCE [LARGE SCALE GENOMIC DNA]</scope>
    <source>
        <strain evidence="12 13">CDC186</strain>
    </source>
</reference>
<evidence type="ECO:0000256" key="2">
    <source>
        <dbReference type="ARBA" id="ARBA00012438"/>
    </source>
</evidence>
<dbReference type="InterPro" id="IPR003594">
    <property type="entry name" value="HATPase_dom"/>
</dbReference>
<evidence type="ECO:0000256" key="4">
    <source>
        <dbReference type="ARBA" id="ARBA00022679"/>
    </source>
</evidence>
<evidence type="ECO:0000259" key="11">
    <source>
        <dbReference type="SMART" id="SM00387"/>
    </source>
</evidence>
<evidence type="ECO:0000256" key="8">
    <source>
        <dbReference type="ARBA" id="ARBA00023012"/>
    </source>
</evidence>
<dbReference type="Gene3D" id="1.20.5.1930">
    <property type="match status" value="1"/>
</dbReference>
<evidence type="ECO:0000256" key="3">
    <source>
        <dbReference type="ARBA" id="ARBA00022553"/>
    </source>
</evidence>
<gene>
    <name evidence="12" type="ORF">U3653_11600</name>
</gene>
<dbReference type="InterPro" id="IPR050482">
    <property type="entry name" value="Sensor_HK_TwoCompSys"/>
</dbReference>
<evidence type="ECO:0000313" key="13">
    <source>
        <dbReference type="Proteomes" id="UP001348098"/>
    </source>
</evidence>
<dbReference type="InterPro" id="IPR036890">
    <property type="entry name" value="HATPase_C_sf"/>
</dbReference>
<dbReference type="SUPFAM" id="SSF55874">
    <property type="entry name" value="ATPase domain of HSP90 chaperone/DNA topoisomerase II/histidine kinase"/>
    <property type="match status" value="1"/>
</dbReference>